<evidence type="ECO:0000256" key="3">
    <source>
        <dbReference type="ARBA" id="ARBA00004922"/>
    </source>
</evidence>
<evidence type="ECO:0000259" key="13">
    <source>
        <dbReference type="Pfam" id="PF00534"/>
    </source>
</evidence>
<dbReference type="GO" id="GO:0102704">
    <property type="term" value="F:GDP-Man:Man(2)GlcNAc(2)-PP-Dol alpha-1,6-mannosyltransferase activity"/>
    <property type="evidence" value="ECO:0007669"/>
    <property type="project" value="UniProtKB-UniRule"/>
</dbReference>
<keyword evidence="6" id="KW-0812">Transmembrane</keyword>
<dbReference type="AlphaFoldDB" id="A0A1Y1VJ91"/>
<evidence type="ECO:0000256" key="11">
    <source>
        <dbReference type="ARBA" id="ARBA00045104"/>
    </source>
</evidence>
<evidence type="ECO:0000256" key="4">
    <source>
        <dbReference type="ARBA" id="ARBA00022676"/>
    </source>
</evidence>
<keyword evidence="5 12" id="KW-0808">Transferase</keyword>
<gene>
    <name evidence="15" type="ORF">BCR36DRAFT_319109</name>
</gene>
<comment type="subcellular location">
    <subcellularLocation>
        <location evidence="2 12">Endoplasmic reticulum membrane</location>
    </subcellularLocation>
</comment>
<dbReference type="GO" id="GO:0004378">
    <property type="term" value="F:GDP-Man:Man(1)GlcNAc(2)-PP-Dol alpha-1,3-mannosyltransferase activity"/>
    <property type="evidence" value="ECO:0007669"/>
    <property type="project" value="UniProtKB-UniRule"/>
</dbReference>
<dbReference type="STRING" id="1754191.A0A1Y1VJ91"/>
<organism evidence="15 16">
    <name type="scientific">Piromyces finnis</name>
    <dbReference type="NCBI Taxonomy" id="1754191"/>
    <lineage>
        <taxon>Eukaryota</taxon>
        <taxon>Fungi</taxon>
        <taxon>Fungi incertae sedis</taxon>
        <taxon>Chytridiomycota</taxon>
        <taxon>Chytridiomycota incertae sedis</taxon>
        <taxon>Neocallimastigomycetes</taxon>
        <taxon>Neocallimastigales</taxon>
        <taxon>Neocallimastigaceae</taxon>
        <taxon>Piromyces</taxon>
    </lineage>
</organism>
<evidence type="ECO:0000313" key="16">
    <source>
        <dbReference type="Proteomes" id="UP000193719"/>
    </source>
</evidence>
<evidence type="ECO:0000256" key="6">
    <source>
        <dbReference type="ARBA" id="ARBA00022692"/>
    </source>
</evidence>
<comment type="caution">
    <text evidence="15">The sequence shown here is derived from an EMBL/GenBank/DDBJ whole genome shotgun (WGS) entry which is preliminary data.</text>
</comment>
<evidence type="ECO:0000256" key="1">
    <source>
        <dbReference type="ARBA" id="ARBA00003142"/>
    </source>
</evidence>
<protein>
    <recommendedName>
        <fullName evidence="12">Alpha-1,3/1,6-mannosyltransferase ALG2</fullName>
        <ecNumber evidence="12">2.4.1.132</ecNumber>
        <ecNumber evidence="12">2.4.1.257</ecNumber>
    </recommendedName>
    <alternativeName>
        <fullName evidence="12">GDP-Man:Man(1)GlcNAc(2)-PP-Dol alpha-1,3-mannosyltransferase</fullName>
    </alternativeName>
</protein>
<feature type="domain" description="Glycosyl transferase family 1" evidence="13">
    <location>
        <begin position="211"/>
        <end position="380"/>
    </location>
</feature>
<dbReference type="Pfam" id="PF00534">
    <property type="entry name" value="Glycos_transf_1"/>
    <property type="match status" value="1"/>
</dbReference>
<name>A0A1Y1VJ91_9FUNG</name>
<comment type="catalytic activity">
    <reaction evidence="10 12">
        <text>a beta-D-Man-(1-&gt;4)-beta-D-GlcNAc-(1-&gt;4)-alpha-D-GlcNAc-diphospho-di-trans,poly-cis-dolichol + GDP-alpha-D-mannose = an alpha-D-Man-(1-&gt;3)-beta-D-Man-(1-&gt;4)-beta-D-GlcNAc-(1-&gt;4)-alpha-D-GlcNAc-diphospho-di-trans,poly-cis-dolichol + GDP + H(+)</text>
        <dbReference type="Rhea" id="RHEA:29515"/>
        <dbReference type="Rhea" id="RHEA-COMP:19511"/>
        <dbReference type="Rhea" id="RHEA-COMP:19513"/>
        <dbReference type="ChEBI" id="CHEBI:15378"/>
        <dbReference type="ChEBI" id="CHEBI:57527"/>
        <dbReference type="ChEBI" id="CHEBI:58189"/>
        <dbReference type="ChEBI" id="CHEBI:58472"/>
        <dbReference type="ChEBI" id="CHEBI:132510"/>
        <dbReference type="EC" id="2.4.1.132"/>
    </reaction>
    <physiologicalReaction direction="left-to-right" evidence="10 12">
        <dbReference type="Rhea" id="RHEA:29516"/>
    </physiologicalReaction>
</comment>
<comment type="catalytic activity">
    <reaction evidence="11 12">
        <text>an alpha-D-Man-(1-&gt;3)-beta-D-Man-(1-&gt;4)-beta-D-GlcNAc-(1-&gt;4)-alpha-D-GlcNAc-diphospho-di-trans,poly-cis-dolichol + GDP-alpha-D-mannose = an alpha-D-Man-(1-&gt;3)-[alpha-D-Man-(1-&gt;6)]-beta-D-Man-(1-&gt;4)-beta-D-GlcNAc-(1-&gt;4)-alpha-D-GlcNAc-diphospho-di-trans,poly-cis-dolichol + GDP + H(+)</text>
        <dbReference type="Rhea" id="RHEA:29519"/>
        <dbReference type="Rhea" id="RHEA-COMP:19513"/>
        <dbReference type="Rhea" id="RHEA-COMP:19515"/>
        <dbReference type="ChEBI" id="CHEBI:15378"/>
        <dbReference type="ChEBI" id="CHEBI:57527"/>
        <dbReference type="ChEBI" id="CHEBI:58189"/>
        <dbReference type="ChEBI" id="CHEBI:132510"/>
        <dbReference type="ChEBI" id="CHEBI:132511"/>
        <dbReference type="EC" id="2.4.1.257"/>
    </reaction>
    <physiologicalReaction direction="left-to-right" evidence="11 12">
        <dbReference type="Rhea" id="RHEA:29520"/>
    </physiologicalReaction>
</comment>
<dbReference type="EC" id="2.4.1.132" evidence="12"/>
<dbReference type="EMBL" id="MCFH01000006">
    <property type="protein sequence ID" value="ORX57091.1"/>
    <property type="molecule type" value="Genomic_DNA"/>
</dbReference>
<evidence type="ECO:0000313" key="15">
    <source>
        <dbReference type="EMBL" id="ORX57091.1"/>
    </source>
</evidence>
<comment type="pathway">
    <text evidence="3 12">Protein modification; protein glycosylation.</text>
</comment>
<keyword evidence="4 12" id="KW-0328">Glycosyltransferase</keyword>
<dbReference type="CDD" id="cd03805">
    <property type="entry name" value="GT4_ALG2-like"/>
    <property type="match status" value="1"/>
</dbReference>
<dbReference type="SUPFAM" id="SSF53756">
    <property type="entry name" value="UDP-Glycosyltransferase/glycogen phosphorylase"/>
    <property type="match status" value="1"/>
</dbReference>
<dbReference type="InterPro" id="IPR001296">
    <property type="entry name" value="Glyco_trans_1"/>
</dbReference>
<dbReference type="UniPathway" id="UPA00378"/>
<keyword evidence="9" id="KW-0472">Membrane</keyword>
<feature type="domain" description="Glycosyltransferase subfamily 4-like N-terminal" evidence="14">
    <location>
        <begin position="19"/>
        <end position="185"/>
    </location>
</feature>
<keyword evidence="16" id="KW-1185">Reference proteome</keyword>
<evidence type="ECO:0000256" key="10">
    <source>
        <dbReference type="ARBA" id="ARBA00045103"/>
    </source>
</evidence>
<dbReference type="Gene3D" id="3.40.50.2000">
    <property type="entry name" value="Glycogen Phosphorylase B"/>
    <property type="match status" value="2"/>
</dbReference>
<dbReference type="Pfam" id="PF13439">
    <property type="entry name" value="Glyco_transf_4"/>
    <property type="match status" value="1"/>
</dbReference>
<evidence type="ECO:0000256" key="7">
    <source>
        <dbReference type="ARBA" id="ARBA00022824"/>
    </source>
</evidence>
<dbReference type="PANTHER" id="PTHR45918:SF1">
    <property type="entry name" value="ALPHA-1,3_1,6-MANNOSYLTRANSFERASE ALG2"/>
    <property type="match status" value="1"/>
</dbReference>
<evidence type="ECO:0000259" key="14">
    <source>
        <dbReference type="Pfam" id="PF13439"/>
    </source>
</evidence>
<dbReference type="EC" id="2.4.1.257" evidence="12"/>
<dbReference type="InterPro" id="IPR027054">
    <property type="entry name" value="ALG2"/>
</dbReference>
<dbReference type="PANTHER" id="PTHR45918">
    <property type="entry name" value="ALPHA-1,3/1,6-MANNOSYLTRANSFERASE ALG2"/>
    <property type="match status" value="1"/>
</dbReference>
<sequence length="446" mass="51464">MELEQKKLKIAFVHPDLGIGGAERLIVDAGMALKNSGHEVTMYTSHHDKTHCFKETLDDLTVNVQGDFLPQSIFGYGHIICAILRGLYLSLYLLFNKRNEYDIIIADQLATYIPILKFTKSKILFYCHFPDMKLASRNSTIKKLYRIPFDLLEEYSTKMADKILVNSQFTRSIFKETFTKIDIIPEVLYPSINTKEYEKDIDESDKSLDLLKSDKITLLSINRFEKKKNLGLNIKTFKELKEKCSEDEFKNIRLVIAGGYDLLNSENVEYHKELEEIAKANNFTYQTIWPNSMKKNEIKKDANIIFLLSFSENQRTYLLKHSNCLLYTPTNEHFGIVPVEAMYSGLPVIAINSGGPKESVVPGKTGFLCPSDEKELAEASYAILYPEKSTSTKYQINVADMPTYAKEYVFNKFGFDQFKKTLNSILYEMYQHQKEEIQTKTEKKEL</sequence>
<comment type="function">
    <text evidence="1 12">Mannosylates Man(2)GlcNAc(2)-dolichol diphosphate and Man(1)GlcNAc(2)-dolichol diphosphate to form Man(3)GlcNAc(2)-dolichol diphosphate.</text>
</comment>
<evidence type="ECO:0000256" key="5">
    <source>
        <dbReference type="ARBA" id="ARBA00022679"/>
    </source>
</evidence>
<evidence type="ECO:0000256" key="8">
    <source>
        <dbReference type="ARBA" id="ARBA00022989"/>
    </source>
</evidence>
<dbReference type="GO" id="GO:0005789">
    <property type="term" value="C:endoplasmic reticulum membrane"/>
    <property type="evidence" value="ECO:0007669"/>
    <property type="project" value="UniProtKB-SubCell"/>
</dbReference>
<keyword evidence="8" id="KW-1133">Transmembrane helix</keyword>
<accession>A0A1Y1VJ91</accession>
<evidence type="ECO:0000256" key="9">
    <source>
        <dbReference type="ARBA" id="ARBA00023136"/>
    </source>
</evidence>
<dbReference type="OrthoDB" id="448893at2759"/>
<dbReference type="GO" id="GO:0033164">
    <property type="term" value="F:initiation-specific glycolipid 1,6-alpha-mannosyltransferase activity"/>
    <property type="evidence" value="ECO:0007669"/>
    <property type="project" value="EnsemblFungi"/>
</dbReference>
<dbReference type="InterPro" id="IPR028098">
    <property type="entry name" value="Glyco_trans_4-like_N"/>
</dbReference>
<keyword evidence="7 12" id="KW-0256">Endoplasmic reticulum</keyword>
<evidence type="ECO:0000256" key="2">
    <source>
        <dbReference type="ARBA" id="ARBA00004586"/>
    </source>
</evidence>
<reference evidence="15 16" key="1">
    <citation type="submission" date="2016-08" db="EMBL/GenBank/DDBJ databases">
        <title>Genomes of anaerobic fungi encode conserved fungal cellulosomes for biomass hydrolysis.</title>
        <authorList>
            <consortium name="DOE Joint Genome Institute"/>
            <person name="Haitjema C.H."/>
            <person name="Gilmore S.P."/>
            <person name="Henske J.K."/>
            <person name="Solomon K.V."/>
            <person name="De Groot R."/>
            <person name="Kuo A."/>
            <person name="Mondo S.J."/>
            <person name="Salamov A.A."/>
            <person name="Labutti K."/>
            <person name="Zhao Z."/>
            <person name="Chiniquy J."/>
            <person name="Barry K."/>
            <person name="Brewer H.M."/>
            <person name="Purvine S.O."/>
            <person name="Wright A.T."/>
            <person name="Boxma B."/>
            <person name="Van Alen T."/>
            <person name="Hackstein J.H."/>
            <person name="Baker S.E."/>
            <person name="Grigoriev I.V."/>
            <person name="O'Malley M.A."/>
        </authorList>
    </citation>
    <scope>NUCLEOTIDE SEQUENCE [LARGE SCALE GENOMIC DNA]</scope>
    <source>
        <strain evidence="16">finn</strain>
    </source>
</reference>
<evidence type="ECO:0000256" key="12">
    <source>
        <dbReference type="RuleBase" id="RU367136"/>
    </source>
</evidence>
<dbReference type="Proteomes" id="UP000193719">
    <property type="component" value="Unassembled WGS sequence"/>
</dbReference>
<dbReference type="GO" id="GO:0006488">
    <property type="term" value="P:dolichol-linked oligosaccharide biosynthetic process"/>
    <property type="evidence" value="ECO:0007669"/>
    <property type="project" value="EnsemblFungi"/>
</dbReference>
<proteinExistence type="inferred from homology"/>
<comment type="similarity">
    <text evidence="12">Belongs to the glycosyltransferase group 1 family.</text>
</comment>
<reference evidence="15 16" key="2">
    <citation type="submission" date="2016-08" db="EMBL/GenBank/DDBJ databases">
        <title>Pervasive Adenine N6-methylation of Active Genes in Fungi.</title>
        <authorList>
            <consortium name="DOE Joint Genome Institute"/>
            <person name="Mondo S.J."/>
            <person name="Dannebaum R.O."/>
            <person name="Kuo R.C."/>
            <person name="Labutti K."/>
            <person name="Haridas S."/>
            <person name="Kuo A."/>
            <person name="Salamov A."/>
            <person name="Ahrendt S.R."/>
            <person name="Lipzen A."/>
            <person name="Sullivan W."/>
            <person name="Andreopoulos W.B."/>
            <person name="Clum A."/>
            <person name="Lindquist E."/>
            <person name="Daum C."/>
            <person name="Ramamoorthy G.K."/>
            <person name="Gryganskyi A."/>
            <person name="Culley D."/>
            <person name="Magnuson J.K."/>
            <person name="James T.Y."/>
            <person name="O'Malley M.A."/>
            <person name="Stajich J.E."/>
            <person name="Spatafora J.W."/>
            <person name="Visel A."/>
            <person name="Grigoriev I.V."/>
        </authorList>
    </citation>
    <scope>NUCLEOTIDE SEQUENCE [LARGE SCALE GENOMIC DNA]</scope>
    <source>
        <strain evidence="16">finn</strain>
    </source>
</reference>